<gene>
    <name evidence="2" type="ORF">IRI77_14520</name>
</gene>
<feature type="chain" id="PRO_5032844055" evidence="1">
    <location>
        <begin position="20"/>
        <end position="141"/>
    </location>
</feature>
<evidence type="ECO:0000256" key="1">
    <source>
        <dbReference type="SAM" id="SignalP"/>
    </source>
</evidence>
<keyword evidence="3" id="KW-1185">Reference proteome</keyword>
<dbReference type="AlphaFoldDB" id="A0A7S7NWK1"/>
<dbReference type="KEGG" id="pfer:IRI77_14520"/>
<protein>
    <submittedName>
        <fullName evidence="2">Uncharacterized protein</fullName>
    </submittedName>
</protein>
<accession>A0A7S7NWK1</accession>
<name>A0A7S7NWK1_PALFE</name>
<keyword evidence="1" id="KW-0732">Signal</keyword>
<proteinExistence type="predicted"/>
<dbReference type="Proteomes" id="UP000593892">
    <property type="component" value="Chromosome"/>
</dbReference>
<feature type="signal peptide" evidence="1">
    <location>
        <begin position="1"/>
        <end position="19"/>
    </location>
</feature>
<evidence type="ECO:0000313" key="3">
    <source>
        <dbReference type="Proteomes" id="UP000593892"/>
    </source>
</evidence>
<dbReference type="RefSeq" id="WP_194452763.1">
    <property type="nucleotide sequence ID" value="NZ_CP063849.1"/>
</dbReference>
<organism evidence="2 3">
    <name type="scientific">Paludibaculum fermentans</name>
    <dbReference type="NCBI Taxonomy" id="1473598"/>
    <lineage>
        <taxon>Bacteria</taxon>
        <taxon>Pseudomonadati</taxon>
        <taxon>Acidobacteriota</taxon>
        <taxon>Terriglobia</taxon>
        <taxon>Bryobacterales</taxon>
        <taxon>Bryobacteraceae</taxon>
        <taxon>Paludibaculum</taxon>
    </lineage>
</organism>
<dbReference type="EMBL" id="CP063849">
    <property type="protein sequence ID" value="QOY91108.1"/>
    <property type="molecule type" value="Genomic_DNA"/>
</dbReference>
<sequence length="141" mass="15910">MTKSVMFAIAALSALPCFAFDQPRIVVLDRARDFAPHIRTAAENLKLNIEFHDTHTNPHFTVNLGPKFETAAAQIMHRKVTGRAEDARLELREASTRKVLTSHEFRMGTDESSRRTAAKEFVRKLSKHLDLAQPAASEVRE</sequence>
<evidence type="ECO:0000313" key="2">
    <source>
        <dbReference type="EMBL" id="QOY91108.1"/>
    </source>
</evidence>
<reference evidence="2 3" key="1">
    <citation type="submission" date="2020-10" db="EMBL/GenBank/DDBJ databases">
        <title>Complete genome sequence of Paludibaculum fermentans P105T, a facultatively anaerobic acidobacterium capable of dissimilatory Fe(III) reduction.</title>
        <authorList>
            <person name="Dedysh S.N."/>
            <person name="Beletsky A.V."/>
            <person name="Kulichevskaya I.S."/>
            <person name="Mardanov A.V."/>
            <person name="Ravin N.V."/>
        </authorList>
    </citation>
    <scope>NUCLEOTIDE SEQUENCE [LARGE SCALE GENOMIC DNA]</scope>
    <source>
        <strain evidence="2 3">P105</strain>
    </source>
</reference>